<dbReference type="EMBL" id="BK016147">
    <property type="protein sequence ID" value="DAF98463.1"/>
    <property type="molecule type" value="Genomic_DNA"/>
</dbReference>
<reference evidence="1" key="1">
    <citation type="journal article" date="2021" name="Proc. Natl. Acad. Sci. U.S.A.">
        <title>A Catalog of Tens of Thousands of Viruses from Human Metagenomes Reveals Hidden Associations with Chronic Diseases.</title>
        <authorList>
            <person name="Tisza M.J."/>
            <person name="Buck C.B."/>
        </authorList>
    </citation>
    <scope>NUCLEOTIDE SEQUENCE</scope>
    <source>
        <strain evidence="1">Ctwfx1</strain>
    </source>
</reference>
<organism evidence="1">
    <name type="scientific">Siphoviridae sp. ctwfx1</name>
    <dbReference type="NCBI Taxonomy" id="2825732"/>
    <lineage>
        <taxon>Viruses</taxon>
        <taxon>Duplodnaviria</taxon>
        <taxon>Heunggongvirae</taxon>
        <taxon>Uroviricota</taxon>
        <taxon>Caudoviricetes</taxon>
    </lineage>
</organism>
<sequence length="96" mass="11200">MMYCLEITEEPHTLVFFTGDDMSGHREETEAWLTKRIGIRCIVIDLTDAVYGDNAVPTLRGRADTEDATYARCLRDLALAIEDERGRRKEYRRLFR</sequence>
<evidence type="ECO:0000313" key="1">
    <source>
        <dbReference type="EMBL" id="DAF98463.1"/>
    </source>
</evidence>
<accession>A0A8S5UVF6</accession>
<protein>
    <submittedName>
        <fullName evidence="1">Uncharacterized protein</fullName>
    </submittedName>
</protein>
<name>A0A8S5UVF6_9CAUD</name>
<proteinExistence type="predicted"/>